<dbReference type="EMBL" id="AZHC01000045">
    <property type="protein sequence ID" value="OAA35071.1"/>
    <property type="molecule type" value="Genomic_DNA"/>
</dbReference>
<feature type="domain" description="Xylanolytic transcriptional activator regulatory" evidence="7">
    <location>
        <begin position="238"/>
        <end position="312"/>
    </location>
</feature>
<comment type="subcellular location">
    <subcellularLocation>
        <location evidence="1">Nucleus</location>
    </subcellularLocation>
</comment>
<reference evidence="8 9" key="1">
    <citation type="journal article" date="2016" name="Genome Biol. Evol.">
        <title>Divergent and convergent evolution of fungal pathogenicity.</title>
        <authorList>
            <person name="Shang Y."/>
            <person name="Xiao G."/>
            <person name="Zheng P."/>
            <person name="Cen K."/>
            <person name="Zhan S."/>
            <person name="Wang C."/>
        </authorList>
    </citation>
    <scope>NUCLEOTIDE SEQUENCE [LARGE SCALE GENOMIC DNA]</scope>
    <source>
        <strain evidence="8 9">RCEF 4871</strain>
    </source>
</reference>
<keyword evidence="5" id="KW-0539">Nucleus</keyword>
<evidence type="ECO:0000256" key="6">
    <source>
        <dbReference type="SAM" id="MobiDB-lite"/>
    </source>
</evidence>
<dbReference type="GO" id="GO:0003677">
    <property type="term" value="F:DNA binding"/>
    <property type="evidence" value="ECO:0007669"/>
    <property type="project" value="InterPro"/>
</dbReference>
<accession>A0A166WT76</accession>
<protein>
    <submittedName>
        <fullName evidence="8">Transcription factor</fullName>
    </submittedName>
</protein>
<dbReference type="PANTHER" id="PTHR47338">
    <property type="entry name" value="ZN(II)2CYS6 TRANSCRIPTION FACTOR (EUROFUNG)-RELATED"/>
    <property type="match status" value="1"/>
</dbReference>
<feature type="compositionally biased region" description="Low complexity" evidence="6">
    <location>
        <begin position="778"/>
        <end position="799"/>
    </location>
</feature>
<proteinExistence type="predicted"/>
<dbReference type="Pfam" id="PF04082">
    <property type="entry name" value="Fungal_trans"/>
    <property type="match status" value="1"/>
</dbReference>
<dbReference type="SMART" id="SM00906">
    <property type="entry name" value="Fungal_trans"/>
    <property type="match status" value="1"/>
</dbReference>
<evidence type="ECO:0000313" key="9">
    <source>
        <dbReference type="Proteomes" id="UP000243498"/>
    </source>
</evidence>
<dbReference type="OrthoDB" id="5297881at2759"/>
<name>A0A166WT76_METRR</name>
<keyword evidence="4" id="KW-0804">Transcription</keyword>
<dbReference type="InterPro" id="IPR050815">
    <property type="entry name" value="TF_fung"/>
</dbReference>
<feature type="region of interest" description="Disordered" evidence="6">
    <location>
        <begin position="776"/>
        <end position="805"/>
    </location>
</feature>
<dbReference type="STRING" id="1081105.A0A166WT76"/>
<dbReference type="GO" id="GO:0008270">
    <property type="term" value="F:zinc ion binding"/>
    <property type="evidence" value="ECO:0007669"/>
    <property type="project" value="InterPro"/>
</dbReference>
<feature type="region of interest" description="Disordered" evidence="6">
    <location>
        <begin position="27"/>
        <end position="49"/>
    </location>
</feature>
<gene>
    <name evidence="8" type="ORF">NOR_08163</name>
</gene>
<dbReference type="CDD" id="cd12148">
    <property type="entry name" value="fungal_TF_MHR"/>
    <property type="match status" value="1"/>
</dbReference>
<dbReference type="PANTHER" id="PTHR47338:SF4">
    <property type="entry name" value="ZN(II)2CYS6 TRANSCRIPTION FACTOR (EUROFUNG)"/>
    <property type="match status" value="1"/>
</dbReference>
<sequence>MNSISLPVPPAHTGALHGITRKQVSIERLPARRQNSEPHAVPKKRGPKTDVLEALLKRVDGLEAKLKEKSTEGEASRIAESTIAEADEAEEIDDAEPVPKRLAIEASKSFDEDGLKMATGLEPITSRDNPASPMETNAYLHTYFVRFHGKPFYILDESSIRERVRLNRLPDSVAYAIWSVASRHTTHPRGLQAAVQLSEEYAQRARRLLDTDDPSVDCLQALLLLVMAFMASGNHKKAYMLMTSAIGMAMALELHREIDAHTHVTPVERELRRRVFWTCYLLDRYTSCGSKRPSLISDNSIVLRLPSWCPTSGSLAVDGEFFQQTSNLQYCHGSGKKSQGSTGMLIDITRILGITNSYLAAGGVKGDSHFPWHSLSTPSKIRQELDFWASGAGSVLSGSQPLFQEAEATIVFLSKLIYHLIHCLVYRPFLPIDLAELAGNGQHQSWQIEATNMCFLHANAIGELVDLARHAGTVEWPAIVGYCICTAATVHIHGAHYSNPSAYGGDVNVFIASPDLLSREMQHLSDLHFAWANIQHQSDTLQKIYNAHGELAKAVASSMRYTPGFHLEDFFDRYSNIGGIGGELYRFDPAHLSMSDVVIGFIAGRHSESPAARDTEGHGHKRKITASHKTRNNAMNETSYDQALSVGEATNAGTVPYQMNVNQSSSNIAAGPIQAPVSRPSDLYVRSSGTQFEAAPRIHGYNIPADNPNNDPSHGMMPMGGTGFAPAYDYATGLSVANNQNGMNDGNSSFDPVFGALPTNRAAGWQGEDGQQRVKMNTSTSGLTPSPGTKSASGSTSTGHSEEKDPFLSLLEQLAEDEKHFNGGAADLEFFLAGSNNV</sequence>
<dbReference type="Proteomes" id="UP000243498">
    <property type="component" value="Unassembled WGS sequence"/>
</dbReference>
<dbReference type="InterPro" id="IPR007219">
    <property type="entry name" value="XnlR_reg_dom"/>
</dbReference>
<dbReference type="OMA" id="NSPLIEW"/>
<keyword evidence="9" id="KW-1185">Reference proteome</keyword>
<evidence type="ECO:0000256" key="4">
    <source>
        <dbReference type="ARBA" id="ARBA00023163"/>
    </source>
</evidence>
<dbReference type="GO" id="GO:0005634">
    <property type="term" value="C:nucleus"/>
    <property type="evidence" value="ECO:0007669"/>
    <property type="project" value="UniProtKB-SubCell"/>
</dbReference>
<comment type="caution">
    <text evidence="8">The sequence shown here is derived from an EMBL/GenBank/DDBJ whole genome shotgun (WGS) entry which is preliminary data.</text>
</comment>
<keyword evidence="3" id="KW-0805">Transcription regulation</keyword>
<evidence type="ECO:0000256" key="1">
    <source>
        <dbReference type="ARBA" id="ARBA00004123"/>
    </source>
</evidence>
<evidence type="ECO:0000313" key="8">
    <source>
        <dbReference type="EMBL" id="OAA35071.1"/>
    </source>
</evidence>
<organism evidence="8 9">
    <name type="scientific">Metarhizium rileyi (strain RCEF 4871)</name>
    <name type="common">Nomuraea rileyi</name>
    <dbReference type="NCBI Taxonomy" id="1649241"/>
    <lineage>
        <taxon>Eukaryota</taxon>
        <taxon>Fungi</taxon>
        <taxon>Dikarya</taxon>
        <taxon>Ascomycota</taxon>
        <taxon>Pezizomycotina</taxon>
        <taxon>Sordariomycetes</taxon>
        <taxon>Hypocreomycetidae</taxon>
        <taxon>Hypocreales</taxon>
        <taxon>Clavicipitaceae</taxon>
        <taxon>Metarhizium</taxon>
    </lineage>
</organism>
<keyword evidence="2" id="KW-0479">Metal-binding</keyword>
<dbReference type="GO" id="GO:0000981">
    <property type="term" value="F:DNA-binding transcription factor activity, RNA polymerase II-specific"/>
    <property type="evidence" value="ECO:0007669"/>
    <property type="project" value="InterPro"/>
</dbReference>
<dbReference type="AlphaFoldDB" id="A0A166WT76"/>
<dbReference type="GO" id="GO:0006351">
    <property type="term" value="P:DNA-templated transcription"/>
    <property type="evidence" value="ECO:0007669"/>
    <property type="project" value="InterPro"/>
</dbReference>
<evidence type="ECO:0000259" key="7">
    <source>
        <dbReference type="SMART" id="SM00906"/>
    </source>
</evidence>
<evidence type="ECO:0000256" key="2">
    <source>
        <dbReference type="ARBA" id="ARBA00022723"/>
    </source>
</evidence>
<evidence type="ECO:0000256" key="5">
    <source>
        <dbReference type="ARBA" id="ARBA00023242"/>
    </source>
</evidence>
<evidence type="ECO:0000256" key="3">
    <source>
        <dbReference type="ARBA" id="ARBA00023015"/>
    </source>
</evidence>